<feature type="region of interest" description="Disordered" evidence="1">
    <location>
        <begin position="123"/>
        <end position="160"/>
    </location>
</feature>
<gene>
    <name evidence="2" type="ORF">PCOR1329_LOCUS6085</name>
</gene>
<feature type="compositionally biased region" description="Basic and acidic residues" evidence="1">
    <location>
        <begin position="18"/>
        <end position="31"/>
    </location>
</feature>
<feature type="compositionally biased region" description="Basic residues" evidence="1">
    <location>
        <begin position="278"/>
        <end position="288"/>
    </location>
</feature>
<keyword evidence="3" id="KW-1185">Reference proteome</keyword>
<sequence length="324" mass="36561">RKVRPKPREQKPSTPPMPDRRAPPPPDDRATVGEITAGELRKASSGASLAGDETPQAAAAAGGTEPKGEDLAGLCRKSYGGVLVNGRFSKRHVAGVSQLKEREKEAILEDIRLDREARLRKIEERAKERPKQTGTSREEKLKQFRAEAEAMEEERKSKKAEALKEWLKKKEDQAREKKAREKEMLDMLIERERDKEQMILQAEQEQRKIRDSRLKWAESRKEKLKAGLLAPKEAAAPVLAEPSACSLDIKKSSSLPQLKPQAPAPKKPQLSLAQSQKVIHRHIHHHVHYHEERARATAPTATPRSTPTPARRSGGRSRWPRRRA</sequence>
<feature type="region of interest" description="Disordered" evidence="1">
    <location>
        <begin position="1"/>
        <end position="72"/>
    </location>
</feature>
<feature type="compositionally biased region" description="Basic residues" evidence="1">
    <location>
        <begin position="313"/>
        <end position="324"/>
    </location>
</feature>
<proteinExistence type="predicted"/>
<dbReference type="Proteomes" id="UP001189429">
    <property type="component" value="Unassembled WGS sequence"/>
</dbReference>
<accession>A0ABN9PYI1</accession>
<feature type="compositionally biased region" description="Low complexity" evidence="1">
    <location>
        <begin position="296"/>
        <end position="312"/>
    </location>
</feature>
<evidence type="ECO:0000313" key="2">
    <source>
        <dbReference type="EMBL" id="CAK0796804.1"/>
    </source>
</evidence>
<feature type="compositionally biased region" description="Basic and acidic residues" evidence="1">
    <location>
        <begin position="1"/>
        <end position="11"/>
    </location>
</feature>
<name>A0ABN9PYI1_9DINO</name>
<reference evidence="2" key="1">
    <citation type="submission" date="2023-10" db="EMBL/GenBank/DDBJ databases">
        <authorList>
            <person name="Chen Y."/>
            <person name="Shah S."/>
            <person name="Dougan E. K."/>
            <person name="Thang M."/>
            <person name="Chan C."/>
        </authorList>
    </citation>
    <scope>NUCLEOTIDE SEQUENCE [LARGE SCALE GENOMIC DNA]</scope>
</reference>
<feature type="non-terminal residue" evidence="2">
    <location>
        <position position="1"/>
    </location>
</feature>
<dbReference type="EMBL" id="CAUYUJ010001628">
    <property type="protein sequence ID" value="CAK0796804.1"/>
    <property type="molecule type" value="Genomic_DNA"/>
</dbReference>
<evidence type="ECO:0000256" key="1">
    <source>
        <dbReference type="SAM" id="MobiDB-lite"/>
    </source>
</evidence>
<feature type="region of interest" description="Disordered" evidence="1">
    <location>
        <begin position="251"/>
        <end position="324"/>
    </location>
</feature>
<comment type="caution">
    <text evidence="2">The sequence shown here is derived from an EMBL/GenBank/DDBJ whole genome shotgun (WGS) entry which is preliminary data.</text>
</comment>
<protein>
    <submittedName>
        <fullName evidence="2">Uncharacterized protein</fullName>
    </submittedName>
</protein>
<evidence type="ECO:0000313" key="3">
    <source>
        <dbReference type="Proteomes" id="UP001189429"/>
    </source>
</evidence>
<organism evidence="2 3">
    <name type="scientific">Prorocentrum cordatum</name>
    <dbReference type="NCBI Taxonomy" id="2364126"/>
    <lineage>
        <taxon>Eukaryota</taxon>
        <taxon>Sar</taxon>
        <taxon>Alveolata</taxon>
        <taxon>Dinophyceae</taxon>
        <taxon>Prorocentrales</taxon>
        <taxon>Prorocentraceae</taxon>
        <taxon>Prorocentrum</taxon>
    </lineage>
</organism>